<evidence type="ECO:0000256" key="6">
    <source>
        <dbReference type="ARBA" id="ARBA00022723"/>
    </source>
</evidence>
<organism evidence="13 14">
    <name type="scientific">Erythranthe guttata</name>
    <name type="common">Yellow monkey flower</name>
    <name type="synonym">Mimulus guttatus</name>
    <dbReference type="NCBI Taxonomy" id="4155"/>
    <lineage>
        <taxon>Eukaryota</taxon>
        <taxon>Viridiplantae</taxon>
        <taxon>Streptophyta</taxon>
        <taxon>Embryophyta</taxon>
        <taxon>Tracheophyta</taxon>
        <taxon>Spermatophyta</taxon>
        <taxon>Magnoliopsida</taxon>
        <taxon>eudicotyledons</taxon>
        <taxon>Gunneridae</taxon>
        <taxon>Pentapetalae</taxon>
        <taxon>asterids</taxon>
        <taxon>lamiids</taxon>
        <taxon>Lamiales</taxon>
        <taxon>Phrymaceae</taxon>
        <taxon>Erythranthe</taxon>
    </lineage>
</organism>
<dbReference type="FunFam" id="3.60.21.10:FF:000027">
    <property type="entry name" value="Purple acid phosphatase"/>
    <property type="match status" value="1"/>
</dbReference>
<dbReference type="STRING" id="4155.A0A022QA80"/>
<dbReference type="InterPro" id="IPR051558">
    <property type="entry name" value="Metallophosphoesterase_PAP"/>
</dbReference>
<dbReference type="PANTHER" id="PTHR10161:SF36">
    <property type="entry name" value="PURPLE ACID PHOSPHATASE 3"/>
    <property type="match status" value="1"/>
</dbReference>
<evidence type="ECO:0000313" key="13">
    <source>
        <dbReference type="EMBL" id="EYU24494.1"/>
    </source>
</evidence>
<evidence type="ECO:0000256" key="1">
    <source>
        <dbReference type="ARBA" id="ARBA00000032"/>
    </source>
</evidence>
<dbReference type="GO" id="GO:0005576">
    <property type="term" value="C:extracellular region"/>
    <property type="evidence" value="ECO:0007669"/>
    <property type="project" value="UniProtKB-SubCell"/>
</dbReference>
<keyword evidence="7" id="KW-0732">Signal</keyword>
<keyword evidence="8" id="KW-0378">Hydrolase</keyword>
<feature type="binding site" evidence="11">
    <location>
        <position position="48"/>
    </location>
    <ligand>
        <name>Fe cation</name>
        <dbReference type="ChEBI" id="CHEBI:24875"/>
        <label>1</label>
    </ligand>
</feature>
<evidence type="ECO:0000256" key="7">
    <source>
        <dbReference type="ARBA" id="ARBA00022729"/>
    </source>
</evidence>
<keyword evidence="14" id="KW-1185">Reference proteome</keyword>
<dbReference type="GO" id="GO:0008198">
    <property type="term" value="F:ferrous iron binding"/>
    <property type="evidence" value="ECO:0000318"/>
    <property type="project" value="GO_Central"/>
</dbReference>
<feature type="binding site" evidence="11">
    <location>
        <position position="212"/>
    </location>
    <ligand>
        <name>Fe cation</name>
        <dbReference type="ChEBI" id="CHEBI:24875"/>
        <label>2</label>
    </ligand>
</feature>
<dbReference type="InterPro" id="IPR029052">
    <property type="entry name" value="Metallo-depent_PP-like"/>
</dbReference>
<dbReference type="AlphaFoldDB" id="A0A022QA80"/>
<feature type="domain" description="Calcineurin-like phosphoesterase" evidence="12">
    <location>
        <begin position="6"/>
        <end position="215"/>
    </location>
</feature>
<keyword evidence="10" id="KW-0325">Glycoprotein</keyword>
<dbReference type="InterPro" id="IPR004843">
    <property type="entry name" value="Calcineurin-like_PHP"/>
</dbReference>
<dbReference type="Proteomes" id="UP000030748">
    <property type="component" value="Unassembled WGS sequence"/>
</dbReference>
<gene>
    <name evidence="13" type="ORF">MIMGU_mgv1a022658mg</name>
</gene>
<evidence type="ECO:0000256" key="3">
    <source>
        <dbReference type="ARBA" id="ARBA00008723"/>
    </source>
</evidence>
<dbReference type="InterPro" id="IPR024927">
    <property type="entry name" value="Acid_PPase"/>
</dbReference>
<keyword evidence="6 11" id="KW-0479">Metal-binding</keyword>
<evidence type="ECO:0000256" key="10">
    <source>
        <dbReference type="ARBA" id="ARBA00023180"/>
    </source>
</evidence>
<evidence type="ECO:0000256" key="11">
    <source>
        <dbReference type="PIRSR" id="PIRSR000898-1"/>
    </source>
</evidence>
<feature type="binding site" evidence="11">
    <location>
        <position position="45"/>
    </location>
    <ligand>
        <name>Fe cation</name>
        <dbReference type="ChEBI" id="CHEBI:24875"/>
        <label>2</label>
    </ligand>
</feature>
<comment type="cofactor">
    <cofactor evidence="11">
        <name>Fe cation</name>
        <dbReference type="ChEBI" id="CHEBI:24875"/>
    </cofactor>
    <text evidence="11">Binds 2 iron ions per subunit.</text>
</comment>
<keyword evidence="9" id="KW-0862">Zinc</keyword>
<dbReference type="Gene3D" id="3.60.21.10">
    <property type="match status" value="1"/>
</dbReference>
<dbReference type="SUPFAM" id="SSF56300">
    <property type="entry name" value="Metallo-dependent phosphatases"/>
    <property type="match status" value="1"/>
</dbReference>
<dbReference type="Pfam" id="PF00149">
    <property type="entry name" value="Metallophos"/>
    <property type="match status" value="1"/>
</dbReference>
<dbReference type="CDD" id="cd07378">
    <property type="entry name" value="MPP_ACP5"/>
    <property type="match status" value="1"/>
</dbReference>
<dbReference type="GO" id="GO:0008199">
    <property type="term" value="F:ferric iron binding"/>
    <property type="evidence" value="ECO:0000318"/>
    <property type="project" value="GO_Central"/>
</dbReference>
<evidence type="ECO:0000256" key="8">
    <source>
        <dbReference type="ARBA" id="ARBA00022801"/>
    </source>
</evidence>
<keyword evidence="11" id="KW-0408">Iron</keyword>
<dbReference type="EMBL" id="KI632119">
    <property type="protein sequence ID" value="EYU24494.1"/>
    <property type="molecule type" value="Genomic_DNA"/>
</dbReference>
<evidence type="ECO:0000256" key="4">
    <source>
        <dbReference type="ARBA" id="ARBA00012646"/>
    </source>
</evidence>
<keyword evidence="5" id="KW-0964">Secreted</keyword>
<evidence type="ECO:0000256" key="5">
    <source>
        <dbReference type="ARBA" id="ARBA00022525"/>
    </source>
</evidence>
<dbReference type="eggNOG" id="KOG2679">
    <property type="taxonomic scope" value="Eukaryota"/>
</dbReference>
<dbReference type="EC" id="3.1.3.2" evidence="4"/>
<evidence type="ECO:0000313" key="14">
    <source>
        <dbReference type="Proteomes" id="UP000030748"/>
    </source>
</evidence>
<reference evidence="13 14" key="1">
    <citation type="journal article" date="2013" name="Proc. Natl. Acad. Sci. U.S.A.">
        <title>Fine-scale variation in meiotic recombination in Mimulus inferred from population shotgun sequencing.</title>
        <authorList>
            <person name="Hellsten U."/>
            <person name="Wright K.M."/>
            <person name="Jenkins J."/>
            <person name="Shu S."/>
            <person name="Yuan Y."/>
            <person name="Wessler S.R."/>
            <person name="Schmutz J."/>
            <person name="Willis J.H."/>
            <person name="Rokhsar D.S."/>
        </authorList>
    </citation>
    <scope>NUCLEOTIDE SEQUENCE [LARGE SCALE GENOMIC DNA]</scope>
    <source>
        <strain evidence="14">cv. DUN x IM62</strain>
    </source>
</reference>
<dbReference type="PIRSF" id="PIRSF000898">
    <property type="entry name" value="Acid_Ptase_5"/>
    <property type="match status" value="1"/>
</dbReference>
<evidence type="ECO:0000259" key="12">
    <source>
        <dbReference type="Pfam" id="PF00149"/>
    </source>
</evidence>
<feature type="non-terminal residue" evidence="13">
    <location>
        <position position="1"/>
    </location>
</feature>
<sequence length="295" mass="33320">NDGSVNFLVVGDWGRKGAFNQSAVAHAMGEIGGKLKIDFVVSTGDNFYTDGLSGVNDPAFAQSFSRIYTAKSLQIPWYSVLGNHDYHGDSEAQLSPLLKKRDRRWNCHRSFDVRAGFVHIFFLDTTPFVNKYFTNSTDEKFNWKNIPNRDIYLSNVVKDLKTSIKSSNATWKIVVGHHPIRSIAFHGDTTELLHQILPILQANKIPMYINGHDHCLQHISNIGTPVEFLTSGGGSMAWRNQTNYQRYKKNTKFYYDGQGFVSVQLTKSEANVVFYDVHGKTLHSFNLKANTGNAY</sequence>
<accession>A0A022QA80</accession>
<evidence type="ECO:0000256" key="9">
    <source>
        <dbReference type="ARBA" id="ARBA00022833"/>
    </source>
</evidence>
<feature type="binding site" evidence="11">
    <location>
        <position position="83"/>
    </location>
    <ligand>
        <name>Fe cation</name>
        <dbReference type="ChEBI" id="CHEBI:24875"/>
        <label>2</label>
    </ligand>
</feature>
<comment type="catalytic activity">
    <reaction evidence="1">
        <text>a phosphate monoester + H2O = an alcohol + phosphate</text>
        <dbReference type="Rhea" id="RHEA:15017"/>
        <dbReference type="ChEBI" id="CHEBI:15377"/>
        <dbReference type="ChEBI" id="CHEBI:30879"/>
        <dbReference type="ChEBI" id="CHEBI:43474"/>
        <dbReference type="ChEBI" id="CHEBI:67140"/>
        <dbReference type="EC" id="3.1.3.2"/>
    </reaction>
</comment>
<feature type="binding site" evidence="11">
    <location>
        <position position="214"/>
    </location>
    <ligand>
        <name>Fe cation</name>
        <dbReference type="ChEBI" id="CHEBI:24875"/>
        <label>1</label>
    </ligand>
</feature>
<protein>
    <recommendedName>
        <fullName evidence="4">acid phosphatase</fullName>
        <ecNumber evidence="4">3.1.3.2</ecNumber>
    </recommendedName>
</protein>
<name>A0A022QA80_ERYGU</name>
<feature type="binding site" evidence="11">
    <location>
        <position position="45"/>
    </location>
    <ligand>
        <name>Fe cation</name>
        <dbReference type="ChEBI" id="CHEBI:24875"/>
        <label>1</label>
    </ligand>
</feature>
<evidence type="ECO:0000256" key="2">
    <source>
        <dbReference type="ARBA" id="ARBA00004613"/>
    </source>
</evidence>
<comment type="similarity">
    <text evidence="3">Belongs to the metallophosphoesterase superfamily. Purple acid phosphatase family.</text>
</comment>
<feature type="binding site" evidence="11">
    <location>
        <position position="177"/>
    </location>
    <ligand>
        <name>Fe cation</name>
        <dbReference type="ChEBI" id="CHEBI:24875"/>
        <label>2</label>
    </ligand>
</feature>
<dbReference type="PANTHER" id="PTHR10161">
    <property type="entry name" value="TARTRATE-RESISTANT ACID PHOSPHATASE TYPE 5"/>
    <property type="match status" value="1"/>
</dbReference>
<proteinExistence type="inferred from homology"/>
<comment type="subcellular location">
    <subcellularLocation>
        <location evidence="2">Secreted</location>
    </subcellularLocation>
</comment>
<dbReference type="GO" id="GO:0003993">
    <property type="term" value="F:acid phosphatase activity"/>
    <property type="evidence" value="ECO:0000318"/>
    <property type="project" value="GO_Central"/>
</dbReference>
<feature type="binding site" evidence="11">
    <location>
        <position position="12"/>
    </location>
    <ligand>
        <name>Fe cation</name>
        <dbReference type="ChEBI" id="CHEBI:24875"/>
        <label>1</label>
    </ligand>
</feature>